<dbReference type="InterPro" id="IPR051910">
    <property type="entry name" value="ComF/GntX_DNA_util-trans"/>
</dbReference>
<comment type="similarity">
    <text evidence="1">Belongs to the ComF/GntX family.</text>
</comment>
<accession>A0A7T1AK45</accession>
<dbReference type="InterPro" id="IPR044005">
    <property type="entry name" value="DZR_2"/>
</dbReference>
<dbReference type="Pfam" id="PF18912">
    <property type="entry name" value="DZR_2"/>
    <property type="match status" value="1"/>
</dbReference>
<sequence>MLNRQGIGEGVLHFFFPQNCVNCKKYITESAGYPLCKDCEEMIRKEISPYCLICGRPVPSNRQTKCRRCREKPFTFDCARAVTLYEPPIKSAIHAFKYRKILSLRILFIHLLVEFLSSNPFFRDIDGILPVPLHQSRLREREFNQAEILARGISNFLQKPLISNTVTRKKKTLPQVGLSMKERRLNLQDAFRVENEKSLAKKKILIIDDVITSRSTVESLSTALRRVGSQTILVLALATGK</sequence>
<evidence type="ECO:0000256" key="1">
    <source>
        <dbReference type="ARBA" id="ARBA00008007"/>
    </source>
</evidence>
<feature type="domain" description="Double zinc ribbon" evidence="2">
    <location>
        <begin position="11"/>
        <end position="70"/>
    </location>
</feature>
<dbReference type="EMBL" id="CP065383">
    <property type="protein sequence ID" value="QPM67379.1"/>
    <property type="molecule type" value="Genomic_DNA"/>
</dbReference>
<evidence type="ECO:0000313" key="3">
    <source>
        <dbReference type="EMBL" id="QPM67379.1"/>
    </source>
</evidence>
<dbReference type="Gene3D" id="3.40.50.2020">
    <property type="match status" value="1"/>
</dbReference>
<gene>
    <name evidence="3" type="ORF">RT761_00582</name>
</gene>
<organism evidence="3 4">
    <name type="scientific">Atribacter laminatus</name>
    <dbReference type="NCBI Taxonomy" id="2847778"/>
    <lineage>
        <taxon>Bacteria</taxon>
        <taxon>Pseudomonadati</taxon>
        <taxon>Atribacterota</taxon>
        <taxon>Atribacteria</taxon>
        <taxon>Atribacterales</taxon>
        <taxon>Atribacteraceae</taxon>
        <taxon>Atribacter</taxon>
    </lineage>
</organism>
<dbReference type="Proteomes" id="UP000594463">
    <property type="component" value="Chromosome"/>
</dbReference>
<evidence type="ECO:0000259" key="2">
    <source>
        <dbReference type="Pfam" id="PF18912"/>
    </source>
</evidence>
<dbReference type="InterPro" id="IPR029057">
    <property type="entry name" value="PRTase-like"/>
</dbReference>
<dbReference type="CDD" id="cd06223">
    <property type="entry name" value="PRTases_typeI"/>
    <property type="match status" value="1"/>
</dbReference>
<name>A0A7T1AK45_ATRLM</name>
<evidence type="ECO:0000313" key="4">
    <source>
        <dbReference type="Proteomes" id="UP000594463"/>
    </source>
</evidence>
<reference evidence="3 4" key="1">
    <citation type="journal article" date="2021" name="Nat. Commun.">
        <title>Isolation of a member of the candidate phylum Atribacteria reveals a unique cell membrane structure.</title>
        <authorList>
            <person name="Taiki K."/>
            <person name="Nobu M.K."/>
            <person name="Kusada H."/>
            <person name="Meng X.-Y."/>
            <person name="Hosoki N."/>
            <person name="Uematsu K."/>
            <person name="Yoshioka H."/>
            <person name="Kamagata Y."/>
            <person name="Tamaki H."/>
        </authorList>
    </citation>
    <scope>NUCLEOTIDE SEQUENCE [LARGE SCALE GENOMIC DNA]</scope>
    <source>
        <strain evidence="3 4">RT761</strain>
    </source>
</reference>
<dbReference type="AlphaFoldDB" id="A0A7T1AK45"/>
<proteinExistence type="inferred from homology"/>
<dbReference type="SUPFAM" id="SSF53271">
    <property type="entry name" value="PRTase-like"/>
    <property type="match status" value="1"/>
</dbReference>
<dbReference type="KEGG" id="alam:RT761_00582"/>
<dbReference type="PANTHER" id="PTHR47505:SF1">
    <property type="entry name" value="DNA UTILIZATION PROTEIN YHGH"/>
    <property type="match status" value="1"/>
</dbReference>
<protein>
    <recommendedName>
        <fullName evidence="2">Double zinc ribbon domain-containing protein</fullName>
    </recommendedName>
</protein>
<dbReference type="RefSeq" id="WP_218112586.1">
    <property type="nucleotide sequence ID" value="NZ_CP065383.1"/>
</dbReference>
<keyword evidence="4" id="KW-1185">Reference proteome</keyword>
<dbReference type="PANTHER" id="PTHR47505">
    <property type="entry name" value="DNA UTILIZATION PROTEIN YHGH"/>
    <property type="match status" value="1"/>
</dbReference>
<dbReference type="InterPro" id="IPR000836">
    <property type="entry name" value="PRTase_dom"/>
</dbReference>